<evidence type="ECO:0000256" key="1">
    <source>
        <dbReference type="SAM" id="SignalP"/>
    </source>
</evidence>
<feature type="signal peptide" evidence="1">
    <location>
        <begin position="1"/>
        <end position="20"/>
    </location>
</feature>
<sequence length="336" mass="36168">MRRSVFLVVAAIAFGVPTLATPFGIKVPKPFPKFVTEFAPISHLFSQEKAMPSDIAVHLTHVVPQINFTNTSSSVTFQSIGSLGSDVFLTSMDPVETSPAWLNTTDNKPNAIGFTVAPATIIAVEKPGGILDAYYFYFYSFDEGNPGPGHPPGNHIGDWEHSMMRFVNGAPSILYISAHSGGEAIAFNATIKTNGRPTTYISQGTHANYATPGNHLHGTNNTLSDHTDNGALWDVTLNYRGYWLDNDTTTFTMADGTTAGLLEEFTSGEGVGWLNFKGMWGDEQYPIGQHGQFCDGTNCLFADGPTGPVGKNLGRHLPCEHEANCTILTSLVMGVS</sequence>
<dbReference type="STRING" id="92696.A0A4R0R1V2"/>
<keyword evidence="3" id="KW-1185">Reference proteome</keyword>
<protein>
    <submittedName>
        <fullName evidence="2">Vacuolar protein sorting-associated protein 62</fullName>
    </submittedName>
</protein>
<dbReference type="PANTHER" id="PTHR48220:SF1">
    <property type="entry name" value="VACUOLAR PROTEIN SORTING-ASSOCIATED PROTEIN 62-RELATED"/>
    <property type="match status" value="1"/>
</dbReference>
<dbReference type="OrthoDB" id="188042at2759"/>
<proteinExistence type="predicted"/>
<dbReference type="InterPro" id="IPR053102">
    <property type="entry name" value="VPS_Associated"/>
</dbReference>
<comment type="caution">
    <text evidence="2">The sequence shown here is derived from an EMBL/GenBank/DDBJ whole genome shotgun (WGS) entry which is preliminary data.</text>
</comment>
<dbReference type="PANTHER" id="PTHR48220">
    <property type="match status" value="1"/>
</dbReference>
<dbReference type="GO" id="GO:0000329">
    <property type="term" value="C:fungal-type vacuole membrane"/>
    <property type="evidence" value="ECO:0007669"/>
    <property type="project" value="TreeGrafter"/>
</dbReference>
<feature type="chain" id="PRO_5020282059" evidence="1">
    <location>
        <begin position="21"/>
        <end position="336"/>
    </location>
</feature>
<dbReference type="Proteomes" id="UP000292702">
    <property type="component" value="Unassembled WGS sequence"/>
</dbReference>
<evidence type="ECO:0000313" key="2">
    <source>
        <dbReference type="EMBL" id="TCD60941.1"/>
    </source>
</evidence>
<dbReference type="GO" id="GO:0006623">
    <property type="term" value="P:protein targeting to vacuole"/>
    <property type="evidence" value="ECO:0007669"/>
    <property type="project" value="TreeGrafter"/>
</dbReference>
<name>A0A4R0R1V2_9APHY</name>
<evidence type="ECO:0000313" key="3">
    <source>
        <dbReference type="Proteomes" id="UP000292702"/>
    </source>
</evidence>
<gene>
    <name evidence="2" type="primary">VPS62</name>
    <name evidence="2" type="ORF">EIP91_009275</name>
</gene>
<dbReference type="InterPro" id="IPR009291">
    <property type="entry name" value="Vps62"/>
</dbReference>
<reference evidence="2 3" key="1">
    <citation type="submission" date="2018-11" db="EMBL/GenBank/DDBJ databases">
        <title>Genome assembly of Steccherinum ochraceum LE-BIN_3174, the white-rot fungus of the Steccherinaceae family (The Residual Polyporoid clade, Polyporales, Basidiomycota).</title>
        <authorList>
            <person name="Fedorova T.V."/>
            <person name="Glazunova O.A."/>
            <person name="Landesman E.O."/>
            <person name="Moiseenko K.V."/>
            <person name="Psurtseva N.V."/>
            <person name="Savinova O.S."/>
            <person name="Shakhova N.V."/>
            <person name="Tyazhelova T.V."/>
            <person name="Vasina D.V."/>
        </authorList>
    </citation>
    <scope>NUCLEOTIDE SEQUENCE [LARGE SCALE GENOMIC DNA]</scope>
    <source>
        <strain evidence="2 3">LE-BIN_3174</strain>
    </source>
</reference>
<keyword evidence="1" id="KW-0732">Signal</keyword>
<organism evidence="2 3">
    <name type="scientific">Steccherinum ochraceum</name>
    <dbReference type="NCBI Taxonomy" id="92696"/>
    <lineage>
        <taxon>Eukaryota</taxon>
        <taxon>Fungi</taxon>
        <taxon>Dikarya</taxon>
        <taxon>Basidiomycota</taxon>
        <taxon>Agaricomycotina</taxon>
        <taxon>Agaricomycetes</taxon>
        <taxon>Polyporales</taxon>
        <taxon>Steccherinaceae</taxon>
        <taxon>Steccherinum</taxon>
    </lineage>
</organism>
<accession>A0A4R0R1V2</accession>
<dbReference type="AlphaFoldDB" id="A0A4R0R1V2"/>
<dbReference type="Pfam" id="PF06101">
    <property type="entry name" value="Vps62"/>
    <property type="match status" value="1"/>
</dbReference>
<dbReference type="EMBL" id="RWJN01000524">
    <property type="protein sequence ID" value="TCD60941.1"/>
    <property type="molecule type" value="Genomic_DNA"/>
</dbReference>